<evidence type="ECO:0000256" key="1">
    <source>
        <dbReference type="SAM" id="MobiDB-lite"/>
    </source>
</evidence>
<accession>A0ABY0IUT6</accession>
<evidence type="ECO:0000259" key="3">
    <source>
        <dbReference type="Pfam" id="PF13449"/>
    </source>
</evidence>
<dbReference type="RefSeq" id="WP_130458727.1">
    <property type="nucleotide sequence ID" value="NZ_SHKM01000001.1"/>
</dbReference>
<keyword evidence="5" id="KW-1185">Reference proteome</keyword>
<dbReference type="PANTHER" id="PTHR37957">
    <property type="entry name" value="BLR7070 PROTEIN"/>
    <property type="match status" value="1"/>
</dbReference>
<dbReference type="Pfam" id="PF13449">
    <property type="entry name" value="Phytase-like"/>
    <property type="match status" value="1"/>
</dbReference>
<keyword evidence="2" id="KW-0732">Signal</keyword>
<evidence type="ECO:0000256" key="2">
    <source>
        <dbReference type="SAM" id="SignalP"/>
    </source>
</evidence>
<gene>
    <name evidence="4" type="ORF">EV678_1007</name>
</gene>
<dbReference type="EMBL" id="SHKM01000001">
    <property type="protein sequence ID" value="RZT90196.1"/>
    <property type="molecule type" value="Genomic_DNA"/>
</dbReference>
<reference evidence="4 5" key="1">
    <citation type="submission" date="2019-02" db="EMBL/GenBank/DDBJ databases">
        <title>Genomic Encyclopedia of Type Strains, Phase IV (KMG-IV): sequencing the most valuable type-strain genomes for metagenomic binning, comparative biology and taxonomic classification.</title>
        <authorList>
            <person name="Goeker M."/>
        </authorList>
    </citation>
    <scope>NUCLEOTIDE SEQUENCE [LARGE SCALE GENOMIC DNA]</scope>
    <source>
        <strain evidence="4 5">DSM 21223</strain>
    </source>
</reference>
<proteinExistence type="predicted"/>
<evidence type="ECO:0000313" key="4">
    <source>
        <dbReference type="EMBL" id="RZT90196.1"/>
    </source>
</evidence>
<dbReference type="PANTHER" id="PTHR37957:SF1">
    <property type="entry name" value="PHYTASE-LIKE DOMAIN-CONTAINING PROTEIN"/>
    <property type="match status" value="1"/>
</dbReference>
<organism evidence="4 5">
    <name type="scientific">Azospira oryzae</name>
    <dbReference type="NCBI Taxonomy" id="146939"/>
    <lineage>
        <taxon>Bacteria</taxon>
        <taxon>Pseudomonadati</taxon>
        <taxon>Pseudomonadota</taxon>
        <taxon>Betaproteobacteria</taxon>
        <taxon>Rhodocyclales</taxon>
        <taxon>Rhodocyclaceae</taxon>
        <taxon>Azospira</taxon>
    </lineage>
</organism>
<dbReference type="Proteomes" id="UP000292136">
    <property type="component" value="Unassembled WGS sequence"/>
</dbReference>
<feature type="chain" id="PRO_5047389028" description="Phytase-like domain-containing protein" evidence="2">
    <location>
        <begin position="23"/>
        <end position="455"/>
    </location>
</feature>
<feature type="region of interest" description="Disordered" evidence="1">
    <location>
        <begin position="56"/>
        <end position="85"/>
    </location>
</feature>
<feature type="signal peptide" evidence="2">
    <location>
        <begin position="1"/>
        <end position="22"/>
    </location>
</feature>
<name>A0ABY0IUT6_9RHOO</name>
<comment type="caution">
    <text evidence="4">The sequence shown here is derived from an EMBL/GenBank/DDBJ whole genome shotgun (WGS) entry which is preliminary data.</text>
</comment>
<sequence length="455" mass="49944">MSPKTPLALAFAAALAQVPALADQAFPATLAGHAVLPARTFIAPPKDAPASLAVSGKYTGPESRRVDTPASLPGTSYLSDKNAPRPTGVSLPFKGQPVQGFSGIKHAGQGRYWVLQDNGYGARNNSADALLMFHLLQPDWDQGGVKLVKSAALHDPDQKVPFLIVNEGTRQRYLTGADFDIESIQPLGDAVWFGDELGPYLLKTDRQGKVLAVFETKVDGKVLKSPDHFSVTTPATSGSFTTVARRSRGYEGMAASRDGQFLYPLLEGPLWNAEEKKWEQQDGREYLRILEFSVARGEWTGRSWKYRLEQNGNNIGDFNMIDADTGLIIERDNGEGLPEHACNGPARPDCQNVPARFKRIYKISLKDADGDGFVRKIGHIDLLDIDDPKHLARRGGKDGKFTFPFVTIEDVDVVDGEHIVVANDNNLPYSAARQPNLQDDNEFILLRVPELLQAR</sequence>
<evidence type="ECO:0000313" key="5">
    <source>
        <dbReference type="Proteomes" id="UP000292136"/>
    </source>
</evidence>
<dbReference type="InterPro" id="IPR027372">
    <property type="entry name" value="Phytase-like_dom"/>
</dbReference>
<protein>
    <recommendedName>
        <fullName evidence="3">Phytase-like domain-containing protein</fullName>
    </recommendedName>
</protein>
<feature type="domain" description="Phytase-like" evidence="3">
    <location>
        <begin position="96"/>
        <end position="426"/>
    </location>
</feature>